<evidence type="ECO:0000256" key="1">
    <source>
        <dbReference type="SAM" id="MobiDB-lite"/>
    </source>
</evidence>
<comment type="caution">
    <text evidence="2">The sequence shown here is derived from an EMBL/GenBank/DDBJ whole genome shotgun (WGS) entry which is preliminary data.</text>
</comment>
<feature type="compositionally biased region" description="Basic and acidic residues" evidence="1">
    <location>
        <begin position="243"/>
        <end position="256"/>
    </location>
</feature>
<proteinExistence type="predicted"/>
<accession>A0AAV7Y722</accession>
<feature type="compositionally biased region" description="Polar residues" evidence="1">
    <location>
        <begin position="188"/>
        <end position="197"/>
    </location>
</feature>
<name>A0AAV7Y722_9EUKA</name>
<feature type="compositionally biased region" description="Low complexity" evidence="1">
    <location>
        <begin position="210"/>
        <end position="242"/>
    </location>
</feature>
<dbReference type="AlphaFoldDB" id="A0AAV7Y722"/>
<sequence length="490" mass="57393">MSLNPNKPKDDKDYINLGPFHYRSVTLELIWNEISKEILHSGIITIYVPPEDLTFENEKVVSRWLWSSGEDEYTTISDVVPIVIHSSRYIPNKVQKAKHFGILANFKFCEKHVAKLPMKRKNGIRSRFTSKPQSQLFLILGIEEITNEKNIPQVIFDSPSSWSNFYFKMHNESHIKKKLRSENRSQRNHNTNSQYLENNTDNNNSDRENNNSNRENNNSNNNSDQSNSNNNNNSQNISNKSNTNEKRSVTEKEKNQKVIITRSQMVKVGNENTNLQNTIDTKDIQNNLVNNNLSLGNYFPDLDSGHITINRKRVFENKIQYHHENQQERFKIKNEQFPISNNPKNEIVCTSKKKKLNLGHKEMNLQLSNNYVSKYFKYSIEEIKKIGLDNNIKSAQIFKNYVLYLETSTKRYEISYSPNTGYRLQEIRKPTNFDILIKKLTKMPVPDLTKNVIKLKCGFNLDSISWFEHWILFDDLMLVPTAFFLLKSNH</sequence>
<organism evidence="2 3">
    <name type="scientific">Anaeramoeba flamelloides</name>
    <dbReference type="NCBI Taxonomy" id="1746091"/>
    <lineage>
        <taxon>Eukaryota</taxon>
        <taxon>Metamonada</taxon>
        <taxon>Anaeramoebidae</taxon>
        <taxon>Anaeramoeba</taxon>
    </lineage>
</organism>
<protein>
    <submittedName>
        <fullName evidence="2">32 kDa heat shock protein-related</fullName>
    </submittedName>
</protein>
<gene>
    <name evidence="2" type="ORF">M0812_29150</name>
</gene>
<keyword evidence="2" id="KW-0346">Stress response</keyword>
<evidence type="ECO:0000313" key="2">
    <source>
        <dbReference type="EMBL" id="KAJ3424429.1"/>
    </source>
</evidence>
<dbReference type="EMBL" id="JANTQA010000072">
    <property type="protein sequence ID" value="KAJ3424429.1"/>
    <property type="molecule type" value="Genomic_DNA"/>
</dbReference>
<dbReference type="Proteomes" id="UP001146793">
    <property type="component" value="Unassembled WGS sequence"/>
</dbReference>
<feature type="region of interest" description="Disordered" evidence="1">
    <location>
        <begin position="177"/>
        <end position="263"/>
    </location>
</feature>
<reference evidence="2" key="1">
    <citation type="submission" date="2022-08" db="EMBL/GenBank/DDBJ databases">
        <title>Novel sulphate-reducing endosymbionts in the free-living metamonad Anaeramoeba.</title>
        <authorList>
            <person name="Jerlstrom-Hultqvist J."/>
            <person name="Cepicka I."/>
            <person name="Gallot-Lavallee L."/>
            <person name="Salas-Leiva D."/>
            <person name="Curtis B.A."/>
            <person name="Zahonova K."/>
            <person name="Pipaliya S."/>
            <person name="Dacks J."/>
            <person name="Roger A.J."/>
        </authorList>
    </citation>
    <scope>NUCLEOTIDE SEQUENCE</scope>
    <source>
        <strain evidence="2">Busselton2</strain>
    </source>
</reference>
<evidence type="ECO:0000313" key="3">
    <source>
        <dbReference type="Proteomes" id="UP001146793"/>
    </source>
</evidence>